<dbReference type="EMBL" id="KV441549">
    <property type="protein sequence ID" value="OAG09407.1"/>
    <property type="molecule type" value="Genomic_DNA"/>
</dbReference>
<dbReference type="InParanoid" id="A0A177CRK1"/>
<dbReference type="AlphaFoldDB" id="A0A177CRK1"/>
<dbReference type="Proteomes" id="UP000077069">
    <property type="component" value="Unassembled WGS sequence"/>
</dbReference>
<dbReference type="GeneID" id="28761016"/>
<accession>A0A177CRK1</accession>
<protein>
    <submittedName>
        <fullName evidence="2">Uncharacterized protein</fullName>
    </submittedName>
</protein>
<organism evidence="2 3">
    <name type="scientific">Paraphaeosphaeria sporulosa</name>
    <dbReference type="NCBI Taxonomy" id="1460663"/>
    <lineage>
        <taxon>Eukaryota</taxon>
        <taxon>Fungi</taxon>
        <taxon>Dikarya</taxon>
        <taxon>Ascomycota</taxon>
        <taxon>Pezizomycotina</taxon>
        <taxon>Dothideomycetes</taxon>
        <taxon>Pleosporomycetidae</taxon>
        <taxon>Pleosporales</taxon>
        <taxon>Massarineae</taxon>
        <taxon>Didymosphaeriaceae</taxon>
        <taxon>Paraphaeosphaeria</taxon>
    </lineage>
</organism>
<dbReference type="RefSeq" id="XP_018039772.1">
    <property type="nucleotide sequence ID" value="XM_018177530.1"/>
</dbReference>
<evidence type="ECO:0000256" key="1">
    <source>
        <dbReference type="SAM" id="MobiDB-lite"/>
    </source>
</evidence>
<gene>
    <name evidence="2" type="ORF">CC84DRAFT_1160567</name>
</gene>
<sequence length="64" mass="7349">MHEFLPEPHPSPVRHTSQASAKHDAASRSVVLGGLADKDARQGRRVKHFWRRKGRDRDAYFAKE</sequence>
<evidence type="ECO:0000313" key="3">
    <source>
        <dbReference type="Proteomes" id="UP000077069"/>
    </source>
</evidence>
<evidence type="ECO:0000313" key="2">
    <source>
        <dbReference type="EMBL" id="OAG09407.1"/>
    </source>
</evidence>
<feature type="region of interest" description="Disordered" evidence="1">
    <location>
        <begin position="1"/>
        <end position="46"/>
    </location>
</feature>
<proteinExistence type="predicted"/>
<keyword evidence="3" id="KW-1185">Reference proteome</keyword>
<name>A0A177CRK1_9PLEO</name>
<reference evidence="2 3" key="1">
    <citation type="submission" date="2016-05" db="EMBL/GenBank/DDBJ databases">
        <title>Comparative analysis of secretome profiles of manganese(II)-oxidizing ascomycete fungi.</title>
        <authorList>
            <consortium name="DOE Joint Genome Institute"/>
            <person name="Zeiner C.A."/>
            <person name="Purvine S.O."/>
            <person name="Zink E.M."/>
            <person name="Wu S."/>
            <person name="Pasa-Tolic L."/>
            <person name="Chaput D.L."/>
            <person name="Haridas S."/>
            <person name="Grigoriev I.V."/>
            <person name="Santelli C.M."/>
            <person name="Hansel C.M."/>
        </authorList>
    </citation>
    <scope>NUCLEOTIDE SEQUENCE [LARGE SCALE GENOMIC DNA]</scope>
    <source>
        <strain evidence="2 3">AP3s5-JAC2a</strain>
    </source>
</reference>